<sequence length="207" mass="21805">MNPAIKDKAAVMGEKDKGAMADVVGEDEGVVDSKASGDSYHVLDDTCEISGARHQSVVTSGPIVHVPRLSSSAAVASSTVHTTMELVPGGRSSVIHTPRQARRRRPRPPSSTPHVGARRRQSRPLPSRRNSSPASLHIFSGGVLPDGAARRGSRGLLQRAPFSPFFLRCPNAAPQPHACARALGNEEEDDTVAGARNGIPLGLSFPS</sequence>
<evidence type="ECO:0000313" key="2">
    <source>
        <dbReference type="EnsemblPlants" id="ORUFI11G20160.1"/>
    </source>
</evidence>
<organism evidence="2 3">
    <name type="scientific">Oryza rufipogon</name>
    <name type="common">Brownbeard rice</name>
    <name type="synonym">Asian wild rice</name>
    <dbReference type="NCBI Taxonomy" id="4529"/>
    <lineage>
        <taxon>Eukaryota</taxon>
        <taxon>Viridiplantae</taxon>
        <taxon>Streptophyta</taxon>
        <taxon>Embryophyta</taxon>
        <taxon>Tracheophyta</taxon>
        <taxon>Spermatophyta</taxon>
        <taxon>Magnoliopsida</taxon>
        <taxon>Liliopsida</taxon>
        <taxon>Poales</taxon>
        <taxon>Poaceae</taxon>
        <taxon>BOP clade</taxon>
        <taxon>Oryzoideae</taxon>
        <taxon>Oryzeae</taxon>
        <taxon>Oryzinae</taxon>
        <taxon>Oryza</taxon>
    </lineage>
</organism>
<dbReference type="Proteomes" id="UP000008022">
    <property type="component" value="Unassembled WGS sequence"/>
</dbReference>
<feature type="compositionally biased region" description="Low complexity" evidence="1">
    <location>
        <begin position="123"/>
        <end position="135"/>
    </location>
</feature>
<dbReference type="EnsemblPlants" id="ORUFI11G20160.1">
    <property type="protein sequence ID" value="ORUFI11G20160.1"/>
    <property type="gene ID" value="ORUFI11G20160"/>
</dbReference>
<dbReference type="HOGENOM" id="CLU_1328253_0_0_1"/>
<accession>A0A0E0RAI1</accession>
<name>A0A0E0RAI1_ORYRU</name>
<dbReference type="Gramene" id="ORUFI11G20160.1">
    <property type="protein sequence ID" value="ORUFI11G20160.1"/>
    <property type="gene ID" value="ORUFI11G20160"/>
</dbReference>
<keyword evidence="3" id="KW-1185">Reference proteome</keyword>
<dbReference type="AlphaFoldDB" id="A0A0E0RAI1"/>
<evidence type="ECO:0000313" key="3">
    <source>
        <dbReference type="Proteomes" id="UP000008022"/>
    </source>
</evidence>
<feature type="region of interest" description="Disordered" evidence="1">
    <location>
        <begin position="184"/>
        <end position="207"/>
    </location>
</feature>
<proteinExistence type="predicted"/>
<evidence type="ECO:0000256" key="1">
    <source>
        <dbReference type="SAM" id="MobiDB-lite"/>
    </source>
</evidence>
<feature type="region of interest" description="Disordered" evidence="1">
    <location>
        <begin position="89"/>
        <end position="145"/>
    </location>
</feature>
<reference evidence="2" key="2">
    <citation type="submission" date="2015-06" db="UniProtKB">
        <authorList>
            <consortium name="EnsemblPlants"/>
        </authorList>
    </citation>
    <scope>IDENTIFICATION</scope>
</reference>
<protein>
    <submittedName>
        <fullName evidence="2">Uncharacterized protein</fullName>
    </submittedName>
</protein>
<reference evidence="3" key="1">
    <citation type="submission" date="2013-06" db="EMBL/GenBank/DDBJ databases">
        <authorList>
            <person name="Zhao Q."/>
        </authorList>
    </citation>
    <scope>NUCLEOTIDE SEQUENCE</scope>
    <source>
        <strain evidence="3">cv. W1943</strain>
    </source>
</reference>